<comment type="similarity">
    <text evidence="1 4">Belongs to the plant dirigent protein family.</text>
</comment>
<dbReference type="Gene3D" id="2.40.480.10">
    <property type="entry name" value="Allene oxide cyclase-like"/>
    <property type="match status" value="1"/>
</dbReference>
<dbReference type="GO" id="GO:0009699">
    <property type="term" value="P:phenylpropanoid biosynthetic process"/>
    <property type="evidence" value="ECO:0007669"/>
    <property type="project" value="UniProtKB-ARBA"/>
</dbReference>
<comment type="function">
    <text evidence="4">Dirigent proteins impart stereoselectivity on the phenoxy radical-coupling reaction, yielding optically active lignans from two molecules of coniferyl alcohol in the biosynthesis of lignans, flavonolignans, and alkaloids and thus plays a central role in plant secondary metabolism.</text>
</comment>
<keyword evidence="4" id="KW-0732">Signal</keyword>
<dbReference type="Proteomes" id="UP001454036">
    <property type="component" value="Unassembled WGS sequence"/>
</dbReference>
<keyword evidence="3 4" id="KW-0964">Secreted</keyword>
<keyword evidence="6" id="KW-1185">Reference proteome</keyword>
<feature type="signal peptide" evidence="4">
    <location>
        <begin position="1"/>
        <end position="19"/>
    </location>
</feature>
<proteinExistence type="inferred from homology"/>
<evidence type="ECO:0000256" key="4">
    <source>
        <dbReference type="RuleBase" id="RU363099"/>
    </source>
</evidence>
<dbReference type="Pfam" id="PF03018">
    <property type="entry name" value="Dirigent"/>
    <property type="match status" value="1"/>
</dbReference>
<dbReference type="InterPro" id="IPR004265">
    <property type="entry name" value="Dirigent"/>
</dbReference>
<comment type="caution">
    <text evidence="5">The sequence shown here is derived from an EMBL/GenBank/DDBJ whole genome shotgun (WGS) entry which is preliminary data.</text>
</comment>
<protein>
    <recommendedName>
        <fullName evidence="4">Dirigent protein</fullName>
    </recommendedName>
</protein>
<evidence type="ECO:0000313" key="6">
    <source>
        <dbReference type="Proteomes" id="UP001454036"/>
    </source>
</evidence>
<keyword evidence="4" id="KW-0052">Apoplast</keyword>
<comment type="subcellular location">
    <subcellularLocation>
        <location evidence="4">Secreted</location>
        <location evidence="4">Extracellular space</location>
        <location evidence="4">Apoplast</location>
    </subcellularLocation>
</comment>
<accession>A0AAV3QVN8</accession>
<reference evidence="5 6" key="1">
    <citation type="submission" date="2024-01" db="EMBL/GenBank/DDBJ databases">
        <title>The complete chloroplast genome sequence of Lithospermum erythrorhizon: insights into the phylogenetic relationship among Boraginaceae species and the maternal lineages of purple gromwells.</title>
        <authorList>
            <person name="Okada T."/>
            <person name="Watanabe K."/>
        </authorList>
    </citation>
    <scope>NUCLEOTIDE SEQUENCE [LARGE SCALE GENOMIC DNA]</scope>
</reference>
<dbReference type="GO" id="GO:0048046">
    <property type="term" value="C:apoplast"/>
    <property type="evidence" value="ECO:0007669"/>
    <property type="project" value="UniProtKB-SubCell"/>
</dbReference>
<evidence type="ECO:0000256" key="3">
    <source>
        <dbReference type="ARBA" id="ARBA00022525"/>
    </source>
</evidence>
<evidence type="ECO:0000313" key="5">
    <source>
        <dbReference type="EMBL" id="GAA0167708.1"/>
    </source>
</evidence>
<dbReference type="PANTHER" id="PTHR21495">
    <property type="entry name" value="NUCLEOPORIN-RELATED"/>
    <property type="match status" value="1"/>
</dbReference>
<gene>
    <name evidence="5" type="ORF">LIER_22580</name>
</gene>
<evidence type="ECO:0000256" key="1">
    <source>
        <dbReference type="ARBA" id="ARBA00010746"/>
    </source>
</evidence>
<comment type="subunit">
    <text evidence="2 4">Homodimer.</text>
</comment>
<organism evidence="5 6">
    <name type="scientific">Lithospermum erythrorhizon</name>
    <name type="common">Purple gromwell</name>
    <name type="synonym">Lithospermum officinale var. erythrorhizon</name>
    <dbReference type="NCBI Taxonomy" id="34254"/>
    <lineage>
        <taxon>Eukaryota</taxon>
        <taxon>Viridiplantae</taxon>
        <taxon>Streptophyta</taxon>
        <taxon>Embryophyta</taxon>
        <taxon>Tracheophyta</taxon>
        <taxon>Spermatophyta</taxon>
        <taxon>Magnoliopsida</taxon>
        <taxon>eudicotyledons</taxon>
        <taxon>Gunneridae</taxon>
        <taxon>Pentapetalae</taxon>
        <taxon>asterids</taxon>
        <taxon>lamiids</taxon>
        <taxon>Boraginales</taxon>
        <taxon>Boraginaceae</taxon>
        <taxon>Boraginoideae</taxon>
        <taxon>Lithospermeae</taxon>
        <taxon>Lithospermum</taxon>
    </lineage>
</organism>
<name>A0AAV3QVN8_LITER</name>
<dbReference type="EMBL" id="BAABME010006196">
    <property type="protein sequence ID" value="GAA0167708.1"/>
    <property type="molecule type" value="Genomic_DNA"/>
</dbReference>
<dbReference type="InterPro" id="IPR044859">
    <property type="entry name" value="Allene_oxi_cyc_Dirigent"/>
</dbReference>
<feature type="chain" id="PRO_5043095393" description="Dirigent protein" evidence="4">
    <location>
        <begin position="20"/>
        <end position="167"/>
    </location>
</feature>
<dbReference type="AlphaFoldDB" id="A0AAV3QVN8"/>
<sequence length="167" mass="18481">MKKHSLPLVFFSIITLSLATSPGVNLDPNAVEQWLKALPHAKTKLTKLHFHFHDKLNGNRKTSARVAQPNTTTASPTFFGSVFIMDNPLTTEPKPSSKVIGRDQGIYAATSKQEVGLLMTLNFVFTDGLNKGSTLKSNGIATTKTYFFNPTTNVAIIEYHLMVMHYI</sequence>
<evidence type="ECO:0000256" key="2">
    <source>
        <dbReference type="ARBA" id="ARBA00011738"/>
    </source>
</evidence>